<dbReference type="AlphaFoldDB" id="A0A1E5VU78"/>
<keyword evidence="2" id="KW-1185">Reference proteome</keyword>
<comment type="caution">
    <text evidence="1">The sequence shown here is derived from an EMBL/GenBank/DDBJ whole genome shotgun (WGS) entry which is preliminary data.</text>
</comment>
<feature type="non-terminal residue" evidence="1">
    <location>
        <position position="1"/>
    </location>
</feature>
<reference evidence="1 2" key="1">
    <citation type="submission" date="2016-09" db="EMBL/GenBank/DDBJ databases">
        <title>The draft genome of Dichanthelium oligosanthes: A C3 panicoid grass species.</title>
        <authorList>
            <person name="Studer A.J."/>
            <person name="Schnable J.C."/>
            <person name="Brutnell T.P."/>
        </authorList>
    </citation>
    <scope>NUCLEOTIDE SEQUENCE [LARGE SCALE GENOMIC DNA]</scope>
    <source>
        <strain evidence="2">cv. Kellogg 1175</strain>
        <tissue evidence="1">Leaf</tissue>
    </source>
</reference>
<evidence type="ECO:0000313" key="2">
    <source>
        <dbReference type="Proteomes" id="UP000095767"/>
    </source>
</evidence>
<protein>
    <submittedName>
        <fullName evidence="1">Uncharacterized protein</fullName>
    </submittedName>
</protein>
<accession>A0A1E5VU78</accession>
<name>A0A1E5VU78_9POAL</name>
<proteinExistence type="predicted"/>
<dbReference type="EMBL" id="LWDX02029369">
    <property type="protein sequence ID" value="OEL28683.1"/>
    <property type="molecule type" value="Genomic_DNA"/>
</dbReference>
<sequence length="83" mass="9199">LKTRVHPLWEYSDHSDPARESEEELVLSEVATHVADVLQLLVDDAASVFNNHPPSRASGIVCRMQVFGPFLFLSSSSSITFLT</sequence>
<evidence type="ECO:0000313" key="1">
    <source>
        <dbReference type="EMBL" id="OEL28683.1"/>
    </source>
</evidence>
<dbReference type="Proteomes" id="UP000095767">
    <property type="component" value="Unassembled WGS sequence"/>
</dbReference>
<organism evidence="1 2">
    <name type="scientific">Dichanthelium oligosanthes</name>
    <dbReference type="NCBI Taxonomy" id="888268"/>
    <lineage>
        <taxon>Eukaryota</taxon>
        <taxon>Viridiplantae</taxon>
        <taxon>Streptophyta</taxon>
        <taxon>Embryophyta</taxon>
        <taxon>Tracheophyta</taxon>
        <taxon>Spermatophyta</taxon>
        <taxon>Magnoliopsida</taxon>
        <taxon>Liliopsida</taxon>
        <taxon>Poales</taxon>
        <taxon>Poaceae</taxon>
        <taxon>PACMAD clade</taxon>
        <taxon>Panicoideae</taxon>
        <taxon>Panicodae</taxon>
        <taxon>Paniceae</taxon>
        <taxon>Dichantheliinae</taxon>
        <taxon>Dichanthelium</taxon>
    </lineage>
</organism>
<gene>
    <name evidence="1" type="ORF">BAE44_0010299</name>
</gene>